<proteinExistence type="predicted"/>
<dbReference type="AlphaFoldDB" id="A0A841C8D0"/>
<reference evidence="1 2" key="1">
    <citation type="submission" date="2020-08" db="EMBL/GenBank/DDBJ databases">
        <title>Genomic Encyclopedia of Type Strains, Phase IV (KMG-IV): sequencing the most valuable type-strain genomes for metagenomic binning, comparative biology and taxonomic classification.</title>
        <authorList>
            <person name="Goeker M."/>
        </authorList>
    </citation>
    <scope>NUCLEOTIDE SEQUENCE [LARGE SCALE GENOMIC DNA]</scope>
    <source>
        <strain evidence="1 2">DSM 14925</strain>
    </source>
</reference>
<dbReference type="Proteomes" id="UP000562464">
    <property type="component" value="Unassembled WGS sequence"/>
</dbReference>
<organism evidence="1 2">
    <name type="scientific">Lactovum miscens</name>
    <dbReference type="NCBI Taxonomy" id="190387"/>
    <lineage>
        <taxon>Bacteria</taxon>
        <taxon>Bacillati</taxon>
        <taxon>Bacillota</taxon>
        <taxon>Bacilli</taxon>
        <taxon>Lactobacillales</taxon>
        <taxon>Streptococcaceae</taxon>
        <taxon>Lactovum</taxon>
    </lineage>
</organism>
<comment type="caution">
    <text evidence="1">The sequence shown here is derived from an EMBL/GenBank/DDBJ whole genome shotgun (WGS) entry which is preliminary data.</text>
</comment>
<protein>
    <submittedName>
        <fullName evidence="1">Uncharacterized protein</fullName>
    </submittedName>
</protein>
<evidence type="ECO:0000313" key="2">
    <source>
        <dbReference type="Proteomes" id="UP000562464"/>
    </source>
</evidence>
<dbReference type="RefSeq" id="WP_183540817.1">
    <property type="nucleotide sequence ID" value="NZ_JACHHV010000032.1"/>
</dbReference>
<accession>A0A841C8D0</accession>
<name>A0A841C8D0_9LACT</name>
<sequence>MFPFDISNIDPEFMESMADPAMQIKFQELMTLLPTLSAYEQAAAIQKFAMENFSSEQLVKMQNMAMSIPEEQRQVIIDQTNRMLYTGKPSAHFSIDESGLNANFEVYELGRNSEADAPIFVAFADKPDRDFIAEVDTFLGQQNMVVWSSQEEMQAFGKLHREIIGS</sequence>
<dbReference type="EMBL" id="JACHHV010000032">
    <property type="protein sequence ID" value="MBB5888604.1"/>
    <property type="molecule type" value="Genomic_DNA"/>
</dbReference>
<gene>
    <name evidence="1" type="ORF">HNQ37_001506</name>
</gene>
<keyword evidence="2" id="KW-1185">Reference proteome</keyword>
<evidence type="ECO:0000313" key="1">
    <source>
        <dbReference type="EMBL" id="MBB5888604.1"/>
    </source>
</evidence>